<proteinExistence type="predicted"/>
<feature type="transmembrane region" description="Helical" evidence="3">
    <location>
        <begin position="39"/>
        <end position="55"/>
    </location>
</feature>
<keyword evidence="5" id="KW-0808">Transferase</keyword>
<feature type="transmembrane region" description="Helical" evidence="3">
    <location>
        <begin position="96"/>
        <end position="115"/>
    </location>
</feature>
<evidence type="ECO:0000313" key="6">
    <source>
        <dbReference type="Proteomes" id="UP001225906"/>
    </source>
</evidence>
<organism evidence="5 6">
    <name type="scientific">Methylophilus aquaticus</name>
    <dbReference type="NCBI Taxonomy" id="1971610"/>
    <lineage>
        <taxon>Bacteria</taxon>
        <taxon>Pseudomonadati</taxon>
        <taxon>Pseudomonadota</taxon>
        <taxon>Betaproteobacteria</taxon>
        <taxon>Nitrosomonadales</taxon>
        <taxon>Methylophilaceae</taxon>
        <taxon>Methylophilus</taxon>
    </lineage>
</organism>
<dbReference type="InterPro" id="IPR000160">
    <property type="entry name" value="GGDEF_dom"/>
</dbReference>
<sequence>MPVLDLNSVILSSIGLTFMLVLVLLVFGAYQQRALVMRWVWGMLLIGLGLSIYFIPDVFALRAQHELYVSIAFSAICLGLSVYVNGIRMLRGYRIYRYLSLLVLTTLLACNAILLNMHAPLRVILLSNFLVMSWVFAYGSRSLMGFGKDFISHVFWLCCSLFSAMTLMLLFMMFEVALIDAELLKDFQHWSAHAYMIATIVMVLIAVTCLLLLVMNVRTQAGLQAIATLDGLTGVLNRRGLQDAANRMQAVSQRIKLPMGMLIVDLDYFKKVNDVYGHLVGDAVLKVCAGTIHSALRGGDVIGRYGGEEFCILLPNTGEHESAVLAERIRKTIETTPVNIAGIESLDVSTRAIKCTVSVGAVSSETVGYQIDSLFAAADHNLYQAKQAGRNRIASNAHRLQASDEAKPVKRNASVIVSQ</sequence>
<evidence type="ECO:0000256" key="2">
    <source>
        <dbReference type="ARBA" id="ARBA00034247"/>
    </source>
</evidence>
<name>A0ABT9JU08_9PROT</name>
<protein>
    <recommendedName>
        <fullName evidence="1">diguanylate cyclase</fullName>
        <ecNumber evidence="1">2.7.7.65</ecNumber>
    </recommendedName>
</protein>
<evidence type="ECO:0000313" key="5">
    <source>
        <dbReference type="EMBL" id="MDP8568066.1"/>
    </source>
</evidence>
<dbReference type="EMBL" id="JAVCAP010000020">
    <property type="protein sequence ID" value="MDP8568066.1"/>
    <property type="molecule type" value="Genomic_DNA"/>
</dbReference>
<evidence type="ECO:0000256" key="1">
    <source>
        <dbReference type="ARBA" id="ARBA00012528"/>
    </source>
</evidence>
<dbReference type="RefSeq" id="WP_306389789.1">
    <property type="nucleotide sequence ID" value="NZ_JAVCAP010000020.1"/>
</dbReference>
<dbReference type="CDD" id="cd01949">
    <property type="entry name" value="GGDEF"/>
    <property type="match status" value="1"/>
</dbReference>
<dbReference type="GO" id="GO:0052621">
    <property type="term" value="F:diguanylate cyclase activity"/>
    <property type="evidence" value="ECO:0007669"/>
    <property type="project" value="UniProtKB-EC"/>
</dbReference>
<keyword evidence="5" id="KW-0548">Nucleotidyltransferase</keyword>
<feature type="transmembrane region" description="Helical" evidence="3">
    <location>
        <begin position="121"/>
        <end position="138"/>
    </location>
</feature>
<gene>
    <name evidence="5" type="ORF">Q9291_09415</name>
</gene>
<dbReference type="PROSITE" id="PS50887">
    <property type="entry name" value="GGDEF"/>
    <property type="match status" value="1"/>
</dbReference>
<evidence type="ECO:0000259" key="4">
    <source>
        <dbReference type="PROSITE" id="PS50887"/>
    </source>
</evidence>
<dbReference type="EC" id="2.7.7.65" evidence="1"/>
<feature type="domain" description="GGDEF" evidence="4">
    <location>
        <begin position="257"/>
        <end position="398"/>
    </location>
</feature>
<dbReference type="InterPro" id="IPR043128">
    <property type="entry name" value="Rev_trsase/Diguanyl_cyclase"/>
</dbReference>
<dbReference type="Pfam" id="PF00990">
    <property type="entry name" value="GGDEF"/>
    <property type="match status" value="1"/>
</dbReference>
<dbReference type="NCBIfam" id="TIGR00254">
    <property type="entry name" value="GGDEF"/>
    <property type="match status" value="1"/>
</dbReference>
<keyword evidence="3" id="KW-1133">Transmembrane helix</keyword>
<dbReference type="InterPro" id="IPR050469">
    <property type="entry name" value="Diguanylate_Cyclase"/>
</dbReference>
<reference evidence="6" key="1">
    <citation type="journal article" date="2019" name="Int. J. Syst. Evol. Microbiol.">
        <title>The Global Catalogue of Microorganisms (GCM) 10K type strain sequencing project: providing services to taxonomists for standard genome sequencing and annotation.</title>
        <authorList>
            <consortium name="The Broad Institute Genomics Platform"/>
            <consortium name="The Broad Institute Genome Sequencing Center for Infectious Disease"/>
            <person name="Wu L."/>
            <person name="Ma J."/>
        </authorList>
    </citation>
    <scope>NUCLEOTIDE SEQUENCE [LARGE SCALE GENOMIC DNA]</scope>
    <source>
        <strain evidence="6">VKM B-3159</strain>
    </source>
</reference>
<dbReference type="Gene3D" id="3.30.70.270">
    <property type="match status" value="1"/>
</dbReference>
<dbReference type="PANTHER" id="PTHR45138:SF9">
    <property type="entry name" value="DIGUANYLATE CYCLASE DGCM-RELATED"/>
    <property type="match status" value="1"/>
</dbReference>
<feature type="transmembrane region" description="Helical" evidence="3">
    <location>
        <begin position="67"/>
        <end position="84"/>
    </location>
</feature>
<feature type="transmembrane region" description="Helical" evidence="3">
    <location>
        <begin position="194"/>
        <end position="214"/>
    </location>
</feature>
<keyword evidence="3" id="KW-0472">Membrane</keyword>
<dbReference type="InterPro" id="IPR029787">
    <property type="entry name" value="Nucleotide_cyclase"/>
</dbReference>
<keyword evidence="6" id="KW-1185">Reference proteome</keyword>
<feature type="transmembrane region" description="Helical" evidence="3">
    <location>
        <begin position="6"/>
        <end position="27"/>
    </location>
</feature>
<dbReference type="Proteomes" id="UP001225906">
    <property type="component" value="Unassembled WGS sequence"/>
</dbReference>
<feature type="transmembrane region" description="Helical" evidence="3">
    <location>
        <begin position="150"/>
        <end position="174"/>
    </location>
</feature>
<dbReference type="PANTHER" id="PTHR45138">
    <property type="entry name" value="REGULATORY COMPONENTS OF SENSORY TRANSDUCTION SYSTEM"/>
    <property type="match status" value="1"/>
</dbReference>
<dbReference type="SUPFAM" id="SSF55073">
    <property type="entry name" value="Nucleotide cyclase"/>
    <property type="match status" value="1"/>
</dbReference>
<evidence type="ECO:0000256" key="3">
    <source>
        <dbReference type="SAM" id="Phobius"/>
    </source>
</evidence>
<accession>A0ABT9JU08</accession>
<comment type="catalytic activity">
    <reaction evidence="2">
        <text>2 GTP = 3',3'-c-di-GMP + 2 diphosphate</text>
        <dbReference type="Rhea" id="RHEA:24898"/>
        <dbReference type="ChEBI" id="CHEBI:33019"/>
        <dbReference type="ChEBI" id="CHEBI:37565"/>
        <dbReference type="ChEBI" id="CHEBI:58805"/>
        <dbReference type="EC" id="2.7.7.65"/>
    </reaction>
</comment>
<dbReference type="SMART" id="SM00267">
    <property type="entry name" value="GGDEF"/>
    <property type="match status" value="1"/>
</dbReference>
<comment type="caution">
    <text evidence="5">The sequence shown here is derived from an EMBL/GenBank/DDBJ whole genome shotgun (WGS) entry which is preliminary data.</text>
</comment>
<keyword evidence="3" id="KW-0812">Transmembrane</keyword>